<evidence type="ECO:0000313" key="3">
    <source>
        <dbReference type="Proteomes" id="UP000032434"/>
    </source>
</evidence>
<dbReference type="Proteomes" id="UP000032434">
    <property type="component" value="Chromosome 1"/>
</dbReference>
<proteinExistence type="predicted"/>
<reference evidence="3" key="1">
    <citation type="submission" date="2014-05" db="EMBL/GenBank/DDBJ databases">
        <authorList>
            <person name="Kube M."/>
        </authorList>
    </citation>
    <scope>NUCLEOTIDE SEQUENCE [LARGE SCALE GENOMIC DNA]</scope>
</reference>
<name>A0A061A9P4_9MOLU</name>
<keyword evidence="1" id="KW-0472">Membrane</keyword>
<dbReference type="Gene3D" id="3.10.310.50">
    <property type="match status" value="1"/>
</dbReference>
<feature type="transmembrane region" description="Helical" evidence="1">
    <location>
        <begin position="221"/>
        <end position="246"/>
    </location>
</feature>
<sequence length="267" mass="31167">MSNLLKRGFYILLLLFTVFFLVSCEASNVKTLHPSELFYIHDDDHILLNATQWTIFDYGVELYEDSKSNDIDFSIRGSQVVVVATYELESNLDSTTLFNEWGIGENDMGILIILFFTRDGEDSLVSNVLVEIGARMSTYLSAFEASNLMDTYFYDPLVPDFNYDLKLMQFYFKLLEKIYLDIYDYSSYNYDSFIDEYLYNQYEYFGSIPRSQTFEFTWETILWIILGIILFGFGGSLTYIFPLFIFKGLKSPFKGGGGKSFGYWFKR</sequence>
<evidence type="ECO:0008006" key="4">
    <source>
        <dbReference type="Google" id="ProtNLM"/>
    </source>
</evidence>
<dbReference type="HOGENOM" id="CLU_1052203_0_0_14"/>
<dbReference type="PROSITE" id="PS51257">
    <property type="entry name" value="PROKAR_LIPOPROTEIN"/>
    <property type="match status" value="1"/>
</dbReference>
<gene>
    <name evidence="2" type="ORF">Aocu_05520</name>
</gene>
<dbReference type="PATRIC" id="fig|35623.3.peg.553"/>
<keyword evidence="1" id="KW-0812">Transmembrane</keyword>
<keyword evidence="3" id="KW-1185">Reference proteome</keyword>
<protein>
    <recommendedName>
        <fullName evidence="4">TPM domain-containing protein</fullName>
    </recommendedName>
</protein>
<dbReference type="InParanoid" id="A0A061A9P4"/>
<dbReference type="KEGG" id="aoc:Aocu_05520"/>
<keyword evidence="1" id="KW-1133">Transmembrane helix</keyword>
<evidence type="ECO:0000256" key="1">
    <source>
        <dbReference type="SAM" id="Phobius"/>
    </source>
</evidence>
<dbReference type="STRING" id="35623.Aocu_05520"/>
<dbReference type="AlphaFoldDB" id="A0A061A9P4"/>
<organism evidence="2 3">
    <name type="scientific">Acholeplasma oculi</name>
    <dbReference type="NCBI Taxonomy" id="35623"/>
    <lineage>
        <taxon>Bacteria</taxon>
        <taxon>Bacillati</taxon>
        <taxon>Mycoplasmatota</taxon>
        <taxon>Mollicutes</taxon>
        <taxon>Acholeplasmatales</taxon>
        <taxon>Acholeplasmataceae</taxon>
        <taxon>Acholeplasma</taxon>
    </lineage>
</organism>
<dbReference type="EMBL" id="LK028559">
    <property type="protein sequence ID" value="CDR30625.1"/>
    <property type="molecule type" value="Genomic_DNA"/>
</dbReference>
<accession>A0A061A9P4</accession>
<evidence type="ECO:0000313" key="2">
    <source>
        <dbReference type="EMBL" id="CDR30625.1"/>
    </source>
</evidence>